<evidence type="ECO:0000313" key="1">
    <source>
        <dbReference type="EnsemblMetazoa" id="AALB004943-PA"/>
    </source>
</evidence>
<evidence type="ECO:0000313" key="2">
    <source>
        <dbReference type="Proteomes" id="UP000069272"/>
    </source>
</evidence>
<dbReference type="EnsemblMetazoa" id="AALB004943-RA">
    <property type="protein sequence ID" value="AALB004943-PA"/>
    <property type="gene ID" value="AALB004943"/>
</dbReference>
<dbReference type="AlphaFoldDB" id="A0A182FEK2"/>
<reference evidence="1 2" key="1">
    <citation type="journal article" date="2017" name="G3 (Bethesda)">
        <title>The Physical Genome Mapping of Anopheles albimanus Corrected Scaffold Misassemblies and Identified Interarm Rearrangements in Genus Anopheles.</title>
        <authorList>
            <person name="Artemov G.N."/>
            <person name="Peery A.N."/>
            <person name="Jiang X."/>
            <person name="Tu Z."/>
            <person name="Stegniy V.N."/>
            <person name="Sharakhova M.V."/>
            <person name="Sharakhov I.V."/>
        </authorList>
    </citation>
    <scope>NUCLEOTIDE SEQUENCE [LARGE SCALE GENOMIC DNA]</scope>
    <source>
        <strain evidence="1 2">ALBI9_A</strain>
    </source>
</reference>
<protein>
    <submittedName>
        <fullName evidence="1">Uncharacterized protein</fullName>
    </submittedName>
</protein>
<proteinExistence type="predicted"/>
<dbReference type="VEuPathDB" id="VectorBase:AALB20_034203"/>
<organism evidence="1 2">
    <name type="scientific">Anopheles albimanus</name>
    <name type="common">New world malaria mosquito</name>
    <dbReference type="NCBI Taxonomy" id="7167"/>
    <lineage>
        <taxon>Eukaryota</taxon>
        <taxon>Metazoa</taxon>
        <taxon>Ecdysozoa</taxon>
        <taxon>Arthropoda</taxon>
        <taxon>Hexapoda</taxon>
        <taxon>Insecta</taxon>
        <taxon>Pterygota</taxon>
        <taxon>Neoptera</taxon>
        <taxon>Endopterygota</taxon>
        <taxon>Diptera</taxon>
        <taxon>Nematocera</taxon>
        <taxon>Culicoidea</taxon>
        <taxon>Culicidae</taxon>
        <taxon>Anophelinae</taxon>
        <taxon>Anopheles</taxon>
    </lineage>
</organism>
<reference evidence="1" key="2">
    <citation type="submission" date="2022-08" db="UniProtKB">
        <authorList>
            <consortium name="EnsemblMetazoa"/>
        </authorList>
    </citation>
    <scope>IDENTIFICATION</scope>
    <source>
        <strain evidence="1">STECLA/ALBI9_A</strain>
    </source>
</reference>
<sequence>MFSKETIVALLAVVVAVSAKPGALLPAAPLAYSAAPFAAAAYSAPLAVAPAAVPAVAYTAGYANVGDSAVVTSHNSQVINPAYAAYTAPIAAPFAYAAAAPAALASPFAYTAPIAAKYVL</sequence>
<dbReference type="Proteomes" id="UP000069272">
    <property type="component" value="Chromosome 3L"/>
</dbReference>
<name>A0A182FEK2_ANOAL</name>
<accession>A0A182FEK2</accession>
<dbReference type="RefSeq" id="XP_035788838.1">
    <property type="nucleotide sequence ID" value="XM_035932945.1"/>
</dbReference>
<dbReference type="GeneID" id="118465062"/>
<keyword evidence="2" id="KW-1185">Reference proteome</keyword>
<dbReference type="KEGG" id="aali:118465062"/>